<evidence type="ECO:0000256" key="1">
    <source>
        <dbReference type="ARBA" id="ARBA00009091"/>
    </source>
</evidence>
<evidence type="ECO:0000256" key="3">
    <source>
        <dbReference type="SAM" id="Coils"/>
    </source>
</evidence>
<evidence type="ECO:0000313" key="6">
    <source>
        <dbReference type="Proteomes" id="UP000031518"/>
    </source>
</evidence>
<keyword evidence="6" id="KW-1185">Reference proteome</keyword>
<organism evidence="5 6">
    <name type="scientific">Pyrinomonas methylaliphatogenes</name>
    <dbReference type="NCBI Taxonomy" id="454194"/>
    <lineage>
        <taxon>Bacteria</taxon>
        <taxon>Pseudomonadati</taxon>
        <taxon>Acidobacteriota</taxon>
        <taxon>Blastocatellia</taxon>
        <taxon>Blastocatellales</taxon>
        <taxon>Pyrinomonadaceae</taxon>
        <taxon>Pyrinomonas</taxon>
    </lineage>
</organism>
<proteinExistence type="inferred from homology"/>
<feature type="coiled-coil region" evidence="3">
    <location>
        <begin position="80"/>
        <end position="136"/>
    </location>
</feature>
<dbReference type="SUPFAM" id="SSF111384">
    <property type="entry name" value="OmpH-like"/>
    <property type="match status" value="1"/>
</dbReference>
<evidence type="ECO:0000256" key="2">
    <source>
        <dbReference type="ARBA" id="ARBA00022729"/>
    </source>
</evidence>
<dbReference type="PANTHER" id="PTHR35089:SF1">
    <property type="entry name" value="CHAPERONE PROTEIN SKP"/>
    <property type="match status" value="1"/>
</dbReference>
<dbReference type="Gene3D" id="3.30.910.20">
    <property type="entry name" value="Skp domain"/>
    <property type="match status" value="1"/>
</dbReference>
<dbReference type="InterPro" id="IPR024930">
    <property type="entry name" value="Skp_dom_sf"/>
</dbReference>
<dbReference type="GO" id="GO:0051082">
    <property type="term" value="F:unfolded protein binding"/>
    <property type="evidence" value="ECO:0007669"/>
    <property type="project" value="InterPro"/>
</dbReference>
<dbReference type="SMART" id="SM00935">
    <property type="entry name" value="OmpH"/>
    <property type="match status" value="1"/>
</dbReference>
<keyword evidence="2 4" id="KW-0732">Signal</keyword>
<feature type="signal peptide" evidence="4">
    <location>
        <begin position="1"/>
        <end position="23"/>
    </location>
</feature>
<dbReference type="EMBL" id="CBXV010000008">
    <property type="protein sequence ID" value="CDM66342.1"/>
    <property type="molecule type" value="Genomic_DNA"/>
</dbReference>
<dbReference type="OrthoDB" id="121586at2"/>
<dbReference type="AlphaFoldDB" id="A0A0B6X036"/>
<dbReference type="Proteomes" id="UP000031518">
    <property type="component" value="Unassembled WGS sequence"/>
</dbReference>
<dbReference type="GO" id="GO:0005829">
    <property type="term" value="C:cytosol"/>
    <property type="evidence" value="ECO:0007669"/>
    <property type="project" value="TreeGrafter"/>
</dbReference>
<reference evidence="5 6" key="1">
    <citation type="submission" date="2013-12" db="EMBL/GenBank/DDBJ databases">
        <authorList>
            <person name="Stott M."/>
        </authorList>
    </citation>
    <scope>NUCLEOTIDE SEQUENCE [LARGE SCALE GENOMIC DNA]</scope>
    <source>
        <strain evidence="5 6">K22</strain>
    </source>
</reference>
<evidence type="ECO:0000256" key="4">
    <source>
        <dbReference type="SAM" id="SignalP"/>
    </source>
</evidence>
<sequence precursor="true">MKALRLIPVVAIVVAVTSGAVKAQQQQPASRQAAPTTTVAGGNEGRIVIIYTDVFDDEKQGIARLVNAVKGVDREFEPRRAELQSLQQRYQQLVDELNKTAAVQDPRAQQQKREQAEQLQRELERKREDAQIAYNKRLQEVVAPIYDDIAKFLEAYAKQRGIAMIIDASKVPGVIFVTNNAMDITSDFIAEYNRRNPATASATTPSR</sequence>
<accession>A0A0B6X036</accession>
<gene>
    <name evidence="5" type="ORF">PYK22_02370</name>
</gene>
<keyword evidence="3" id="KW-0175">Coiled coil</keyword>
<feature type="chain" id="PRO_5002125504" evidence="4">
    <location>
        <begin position="24"/>
        <end position="207"/>
    </location>
</feature>
<dbReference type="Pfam" id="PF03938">
    <property type="entry name" value="OmpH"/>
    <property type="match status" value="1"/>
</dbReference>
<dbReference type="STRING" id="454194.PYK22_02370"/>
<reference evidence="5 6" key="2">
    <citation type="submission" date="2015-01" db="EMBL/GenBank/DDBJ databases">
        <title>Complete genome sequence of Pyrinomonas methylaliphatogenes type strain K22T.</title>
        <authorList>
            <person name="Lee K.C.Y."/>
            <person name="Power J.F."/>
            <person name="Dunfield P.F."/>
            <person name="Morgan X.C."/>
            <person name="Huttenhower C."/>
            <person name="Stott M.B."/>
        </authorList>
    </citation>
    <scope>NUCLEOTIDE SEQUENCE [LARGE SCALE GENOMIC DNA]</scope>
    <source>
        <strain evidence="5 6">K22</strain>
    </source>
</reference>
<name>A0A0B6X036_9BACT</name>
<comment type="similarity">
    <text evidence="1">Belongs to the Skp family.</text>
</comment>
<dbReference type="RefSeq" id="WP_041977546.1">
    <property type="nucleotide sequence ID" value="NZ_CBXV010000008.1"/>
</dbReference>
<dbReference type="PANTHER" id="PTHR35089">
    <property type="entry name" value="CHAPERONE PROTEIN SKP"/>
    <property type="match status" value="1"/>
</dbReference>
<protein>
    <submittedName>
        <fullName evidence="5">Outer membrane protein</fullName>
    </submittedName>
</protein>
<evidence type="ECO:0000313" key="5">
    <source>
        <dbReference type="EMBL" id="CDM66342.1"/>
    </source>
</evidence>
<dbReference type="InterPro" id="IPR005632">
    <property type="entry name" value="Chaperone_Skp"/>
</dbReference>
<dbReference type="GO" id="GO:0050821">
    <property type="term" value="P:protein stabilization"/>
    <property type="evidence" value="ECO:0007669"/>
    <property type="project" value="TreeGrafter"/>
</dbReference>